<proteinExistence type="predicted"/>
<protein>
    <submittedName>
        <fullName evidence="1">Telomere length regulation protein TEL2</fullName>
    </submittedName>
</protein>
<dbReference type="GO" id="GO:0042162">
    <property type="term" value="F:telomeric DNA binding"/>
    <property type="evidence" value="ECO:0007669"/>
    <property type="project" value="TreeGrafter"/>
</dbReference>
<reference evidence="1 2" key="1">
    <citation type="submission" date="2019-05" db="EMBL/GenBank/DDBJ databases">
        <title>Another draft genome of Portunus trituberculatus and its Hox gene families provides insights of decapod evolution.</title>
        <authorList>
            <person name="Jeong J.-H."/>
            <person name="Song I."/>
            <person name="Kim S."/>
            <person name="Choi T."/>
            <person name="Kim D."/>
            <person name="Ryu S."/>
            <person name="Kim W."/>
        </authorList>
    </citation>
    <scope>NUCLEOTIDE SEQUENCE [LARGE SCALE GENOMIC DNA]</scope>
    <source>
        <tissue evidence="1">Muscle</tissue>
    </source>
</reference>
<dbReference type="AlphaFoldDB" id="A0A5B7H9W2"/>
<evidence type="ECO:0000313" key="1">
    <source>
        <dbReference type="EMBL" id="MPC65748.1"/>
    </source>
</evidence>
<dbReference type="PANTHER" id="PTHR15830">
    <property type="entry name" value="TELOMERE LENGTH REGULATION PROTEIN TEL2 FAMILY MEMBER"/>
    <property type="match status" value="1"/>
</dbReference>
<name>A0A5B7H9W2_PORTR</name>
<gene>
    <name evidence="1" type="primary">telo2</name>
    <name evidence="1" type="ORF">E2C01_059884</name>
</gene>
<dbReference type="GO" id="GO:0005829">
    <property type="term" value="C:cytosol"/>
    <property type="evidence" value="ECO:0007669"/>
    <property type="project" value="TreeGrafter"/>
</dbReference>
<accession>A0A5B7H9W2</accession>
<dbReference type="InterPro" id="IPR051970">
    <property type="entry name" value="TEL2_Regulation"/>
</dbReference>
<dbReference type="GO" id="GO:0051879">
    <property type="term" value="F:Hsp90 protein binding"/>
    <property type="evidence" value="ECO:0007669"/>
    <property type="project" value="TreeGrafter"/>
</dbReference>
<dbReference type="PANTHER" id="PTHR15830:SF10">
    <property type="entry name" value="TELOMERE LENGTH REGULATION PROTEIN TEL2 HOMOLOG"/>
    <property type="match status" value="1"/>
</dbReference>
<evidence type="ECO:0000313" key="2">
    <source>
        <dbReference type="Proteomes" id="UP000324222"/>
    </source>
</evidence>
<sequence>MDKKNEGLGTECKKEVIRYNEEYTSKVDIETMQKKQRNLTECLGTALTSTKMDSAVIVSTLEMILSWLPGHMTPQQYAGIDPLSEDMKYLTHEDSESLKHDGLEKLLPGIAYHLESPAHRMTLVGMVTAEEITKVLHKDGPALKFKYKNSDDVLELRQLFTTKKTEDSKIIKDEDEKADETVWMEDFVTEMHALNMISSLRESRPYLDLLGSDRFVLCELLRTLGLIINVTGQCEISVKMVGCLLEVTWSLRTHMDTEIRSACLEALISGLESVSDSVLQSVVYEEMVHLREWLALSIQQDRDKKCKLLSVKLAIRLNKCFAQQINST</sequence>
<dbReference type="EMBL" id="VSRR010023767">
    <property type="protein sequence ID" value="MPC65748.1"/>
    <property type="molecule type" value="Genomic_DNA"/>
</dbReference>
<dbReference type="GO" id="GO:0051083">
    <property type="term" value="P:'de novo' cotranslational protein folding"/>
    <property type="evidence" value="ECO:0007669"/>
    <property type="project" value="TreeGrafter"/>
</dbReference>
<comment type="caution">
    <text evidence="1">The sequence shown here is derived from an EMBL/GenBank/DDBJ whole genome shotgun (WGS) entry which is preliminary data.</text>
</comment>
<organism evidence="1 2">
    <name type="scientific">Portunus trituberculatus</name>
    <name type="common">Swimming crab</name>
    <name type="synonym">Neptunus trituberculatus</name>
    <dbReference type="NCBI Taxonomy" id="210409"/>
    <lineage>
        <taxon>Eukaryota</taxon>
        <taxon>Metazoa</taxon>
        <taxon>Ecdysozoa</taxon>
        <taxon>Arthropoda</taxon>
        <taxon>Crustacea</taxon>
        <taxon>Multicrustacea</taxon>
        <taxon>Malacostraca</taxon>
        <taxon>Eumalacostraca</taxon>
        <taxon>Eucarida</taxon>
        <taxon>Decapoda</taxon>
        <taxon>Pleocyemata</taxon>
        <taxon>Brachyura</taxon>
        <taxon>Eubrachyura</taxon>
        <taxon>Portunoidea</taxon>
        <taxon>Portunidae</taxon>
        <taxon>Portuninae</taxon>
        <taxon>Portunus</taxon>
    </lineage>
</organism>
<keyword evidence="2" id="KW-1185">Reference proteome</keyword>
<dbReference type="Proteomes" id="UP000324222">
    <property type="component" value="Unassembled WGS sequence"/>
</dbReference>